<keyword evidence="1" id="KW-0732">Signal</keyword>
<keyword evidence="3" id="KW-1185">Reference proteome</keyword>
<name>A0A5B7EWP5_PORTR</name>
<dbReference type="AlphaFoldDB" id="A0A5B7EWP5"/>
<accession>A0A5B7EWP5</accession>
<evidence type="ECO:0000313" key="3">
    <source>
        <dbReference type="Proteomes" id="UP000324222"/>
    </source>
</evidence>
<evidence type="ECO:0000313" key="2">
    <source>
        <dbReference type="EMBL" id="MPC37439.1"/>
    </source>
</evidence>
<reference evidence="2 3" key="1">
    <citation type="submission" date="2019-05" db="EMBL/GenBank/DDBJ databases">
        <title>Another draft genome of Portunus trituberculatus and its Hox gene families provides insights of decapod evolution.</title>
        <authorList>
            <person name="Jeong J.-H."/>
            <person name="Song I."/>
            <person name="Kim S."/>
            <person name="Choi T."/>
            <person name="Kim D."/>
            <person name="Ryu S."/>
            <person name="Kim W."/>
        </authorList>
    </citation>
    <scope>NUCLEOTIDE SEQUENCE [LARGE SCALE GENOMIC DNA]</scope>
    <source>
        <tissue evidence="2">Muscle</tissue>
    </source>
</reference>
<feature type="chain" id="PRO_5023105429" description="Secreted protein" evidence="1">
    <location>
        <begin position="21"/>
        <end position="77"/>
    </location>
</feature>
<organism evidence="2 3">
    <name type="scientific">Portunus trituberculatus</name>
    <name type="common">Swimming crab</name>
    <name type="synonym">Neptunus trituberculatus</name>
    <dbReference type="NCBI Taxonomy" id="210409"/>
    <lineage>
        <taxon>Eukaryota</taxon>
        <taxon>Metazoa</taxon>
        <taxon>Ecdysozoa</taxon>
        <taxon>Arthropoda</taxon>
        <taxon>Crustacea</taxon>
        <taxon>Multicrustacea</taxon>
        <taxon>Malacostraca</taxon>
        <taxon>Eumalacostraca</taxon>
        <taxon>Eucarida</taxon>
        <taxon>Decapoda</taxon>
        <taxon>Pleocyemata</taxon>
        <taxon>Brachyura</taxon>
        <taxon>Eubrachyura</taxon>
        <taxon>Portunoidea</taxon>
        <taxon>Portunidae</taxon>
        <taxon>Portuninae</taxon>
        <taxon>Portunus</taxon>
    </lineage>
</organism>
<comment type="caution">
    <text evidence="2">The sequence shown here is derived from an EMBL/GenBank/DDBJ whole genome shotgun (WGS) entry which is preliminary data.</text>
</comment>
<evidence type="ECO:0000256" key="1">
    <source>
        <dbReference type="SAM" id="SignalP"/>
    </source>
</evidence>
<sequence>MLPDRALSTIVVLLLALCFSTEPHQETEHAEPFRNHYRKRCSSHCLRHDTGGLACGSCTRLDVHASASKSSSSVLAS</sequence>
<dbReference type="EMBL" id="VSRR010003783">
    <property type="protein sequence ID" value="MPC37439.1"/>
    <property type="molecule type" value="Genomic_DNA"/>
</dbReference>
<proteinExistence type="predicted"/>
<evidence type="ECO:0008006" key="4">
    <source>
        <dbReference type="Google" id="ProtNLM"/>
    </source>
</evidence>
<gene>
    <name evidence="2" type="ORF">E2C01_030918</name>
</gene>
<feature type="signal peptide" evidence="1">
    <location>
        <begin position="1"/>
        <end position="20"/>
    </location>
</feature>
<protein>
    <recommendedName>
        <fullName evidence="4">Secreted protein</fullName>
    </recommendedName>
</protein>
<dbReference type="Proteomes" id="UP000324222">
    <property type="component" value="Unassembled WGS sequence"/>
</dbReference>